<comment type="similarity">
    <text evidence="3">Belongs to the SmpB family.</text>
</comment>
<dbReference type="CDD" id="cd09294">
    <property type="entry name" value="SmpB"/>
    <property type="match status" value="1"/>
</dbReference>
<dbReference type="HAMAP" id="MF_00023">
    <property type="entry name" value="SmpB"/>
    <property type="match status" value="1"/>
</dbReference>
<evidence type="ECO:0000256" key="3">
    <source>
        <dbReference type="HAMAP-Rule" id="MF_00023"/>
    </source>
</evidence>
<evidence type="ECO:0000313" key="6">
    <source>
        <dbReference type="Proteomes" id="UP000176364"/>
    </source>
</evidence>
<dbReference type="EMBL" id="MEZQ01000059">
    <property type="protein sequence ID" value="OGD57814.1"/>
    <property type="molecule type" value="Genomic_DNA"/>
</dbReference>
<sequence>MKIVNRKARFNYELTERVEAGIVLSGGEVKSAKEGKVSLNDSFARIDANGEIWLLNAHIHPYQFADNSAYEPIRSRKLLLKRKEILSLQKKMEGRNLTLVPTAMYLKKGKLKVELAIGRGKKQWDKRETIKKREQKREEGRLLRQKA</sequence>
<dbReference type="GO" id="GO:0005829">
    <property type="term" value="C:cytosol"/>
    <property type="evidence" value="ECO:0007669"/>
    <property type="project" value="TreeGrafter"/>
</dbReference>
<dbReference type="PANTHER" id="PTHR30308">
    <property type="entry name" value="TMRNA-BINDING COMPONENT OF TRANS-TRANSLATION TAGGING COMPLEX"/>
    <property type="match status" value="1"/>
</dbReference>
<dbReference type="Pfam" id="PF01668">
    <property type="entry name" value="SmpB"/>
    <property type="match status" value="1"/>
</dbReference>
<dbReference type="NCBIfam" id="TIGR00086">
    <property type="entry name" value="smpB"/>
    <property type="match status" value="1"/>
</dbReference>
<accession>A0A1F5DRZ1</accession>
<dbReference type="GO" id="GO:0070930">
    <property type="term" value="P:trans-translation-dependent protein tagging"/>
    <property type="evidence" value="ECO:0007669"/>
    <property type="project" value="TreeGrafter"/>
</dbReference>
<dbReference type="GO" id="GO:0070929">
    <property type="term" value="P:trans-translation"/>
    <property type="evidence" value="ECO:0007669"/>
    <property type="project" value="UniProtKB-UniRule"/>
</dbReference>
<dbReference type="InterPro" id="IPR023620">
    <property type="entry name" value="SmpB"/>
</dbReference>
<protein>
    <recommendedName>
        <fullName evidence="3">SsrA-binding protein</fullName>
    </recommendedName>
    <alternativeName>
        <fullName evidence="3">Small protein B</fullName>
    </alternativeName>
</protein>
<evidence type="ECO:0000256" key="4">
    <source>
        <dbReference type="SAM" id="MobiDB-lite"/>
    </source>
</evidence>
<dbReference type="PROSITE" id="PS01317">
    <property type="entry name" value="SSRP"/>
    <property type="match status" value="1"/>
</dbReference>
<dbReference type="InterPro" id="IPR000037">
    <property type="entry name" value="SsrA-bd_prot"/>
</dbReference>
<evidence type="ECO:0000313" key="5">
    <source>
        <dbReference type="EMBL" id="OGD57814.1"/>
    </source>
</evidence>
<feature type="region of interest" description="Disordered" evidence="4">
    <location>
        <begin position="126"/>
        <end position="147"/>
    </location>
</feature>
<comment type="caution">
    <text evidence="5">The sequence shown here is derived from an EMBL/GenBank/DDBJ whole genome shotgun (WGS) entry which is preliminary data.</text>
</comment>
<dbReference type="PANTHER" id="PTHR30308:SF2">
    <property type="entry name" value="SSRA-BINDING PROTEIN"/>
    <property type="match status" value="1"/>
</dbReference>
<dbReference type="Gene3D" id="2.40.280.10">
    <property type="match status" value="1"/>
</dbReference>
<dbReference type="SUPFAM" id="SSF74982">
    <property type="entry name" value="Small protein B (SmpB)"/>
    <property type="match status" value="1"/>
</dbReference>
<gene>
    <name evidence="3" type="primary">smpB</name>
    <name evidence="5" type="ORF">A3I57_00810</name>
</gene>
<dbReference type="AlphaFoldDB" id="A0A1F5DRZ1"/>
<comment type="function">
    <text evidence="3">Required for rescue of stalled ribosomes mediated by trans-translation. Binds to transfer-messenger RNA (tmRNA), required for stable association of tmRNA with ribosomes. tmRNA and SmpB together mimic tRNA shape, replacing the anticodon stem-loop with SmpB. tmRNA is encoded by the ssrA gene; the 2 termini fold to resemble tRNA(Ala) and it encodes a 'tag peptide', a short internal open reading frame. During trans-translation Ala-aminoacylated tmRNA acts like a tRNA, entering the A-site of stalled ribosomes, displacing the stalled mRNA. The ribosome then switches to translate the ORF on the tmRNA; the nascent peptide is terminated with the 'tag peptide' encoded by the tmRNA and targeted for degradation. The ribosome is freed to recommence translation, which seems to be the essential function of trans-translation.</text>
</comment>
<keyword evidence="2 3" id="KW-0694">RNA-binding</keyword>
<dbReference type="InterPro" id="IPR020081">
    <property type="entry name" value="SsrA-bd_prot_CS"/>
</dbReference>
<dbReference type="Proteomes" id="UP000176364">
    <property type="component" value="Unassembled WGS sequence"/>
</dbReference>
<evidence type="ECO:0000256" key="2">
    <source>
        <dbReference type="ARBA" id="ARBA00022884"/>
    </source>
</evidence>
<dbReference type="GO" id="GO:0003723">
    <property type="term" value="F:RNA binding"/>
    <property type="evidence" value="ECO:0007669"/>
    <property type="project" value="UniProtKB-UniRule"/>
</dbReference>
<dbReference type="NCBIfam" id="NF003843">
    <property type="entry name" value="PRK05422.1"/>
    <property type="match status" value="1"/>
</dbReference>
<comment type="subcellular location">
    <subcellularLocation>
        <location evidence="3">Cytoplasm</location>
    </subcellularLocation>
    <text evidence="3">The tmRNA-SmpB complex associates with stalled 70S ribosomes.</text>
</comment>
<name>A0A1F5DRZ1_9BACT</name>
<proteinExistence type="inferred from homology"/>
<keyword evidence="1 3" id="KW-0963">Cytoplasm</keyword>
<evidence type="ECO:0000256" key="1">
    <source>
        <dbReference type="ARBA" id="ARBA00022490"/>
    </source>
</evidence>
<reference evidence="5 6" key="1">
    <citation type="journal article" date="2016" name="Nat. Commun.">
        <title>Thousands of microbial genomes shed light on interconnected biogeochemical processes in an aquifer system.</title>
        <authorList>
            <person name="Anantharaman K."/>
            <person name="Brown C.T."/>
            <person name="Hug L.A."/>
            <person name="Sharon I."/>
            <person name="Castelle C.J."/>
            <person name="Probst A.J."/>
            <person name="Thomas B.C."/>
            <person name="Singh A."/>
            <person name="Wilkins M.J."/>
            <person name="Karaoz U."/>
            <person name="Brodie E.L."/>
            <person name="Williams K.H."/>
            <person name="Hubbard S.S."/>
            <person name="Banfield J.F."/>
        </authorList>
    </citation>
    <scope>NUCLEOTIDE SEQUENCE [LARGE SCALE GENOMIC DNA]</scope>
</reference>
<organism evidence="5 6">
    <name type="scientific">Candidatus Beckwithbacteria bacterium RIFCSPLOWO2_02_FULL_47_23</name>
    <dbReference type="NCBI Taxonomy" id="1797463"/>
    <lineage>
        <taxon>Bacteria</taxon>
        <taxon>Candidatus Beckwithiibacteriota</taxon>
    </lineage>
</organism>